<evidence type="ECO:0000256" key="3">
    <source>
        <dbReference type="ARBA" id="ARBA00022603"/>
    </source>
</evidence>
<dbReference type="Proteomes" id="UP000068447">
    <property type="component" value="Chromosome"/>
</dbReference>
<dbReference type="EC" id="2.1.1.33" evidence="9"/>
<dbReference type="UniPathway" id="UPA00989"/>
<feature type="binding site" evidence="9">
    <location>
        <position position="181"/>
    </location>
    <ligand>
        <name>substrate</name>
    </ligand>
</feature>
<dbReference type="KEGG" id="lal:AT746_00940"/>
<comment type="catalytic activity">
    <reaction evidence="1 9">
        <text>guanosine(46) in tRNA + S-adenosyl-L-methionine = N(7)-methylguanosine(46) in tRNA + S-adenosyl-L-homocysteine</text>
        <dbReference type="Rhea" id="RHEA:42708"/>
        <dbReference type="Rhea" id="RHEA-COMP:10188"/>
        <dbReference type="Rhea" id="RHEA-COMP:10189"/>
        <dbReference type="ChEBI" id="CHEBI:57856"/>
        <dbReference type="ChEBI" id="CHEBI:59789"/>
        <dbReference type="ChEBI" id="CHEBI:74269"/>
        <dbReference type="ChEBI" id="CHEBI:74480"/>
        <dbReference type="EC" id="2.1.1.33"/>
    </reaction>
</comment>
<proteinExistence type="inferred from homology"/>
<comment type="caution">
    <text evidence="9">Lacks conserved residue(s) required for the propagation of feature annotation.</text>
</comment>
<comment type="function">
    <text evidence="2 9">Catalyzes the formation of N(7)-methylguanine at position 46 (m7G46) in tRNA.</text>
</comment>
<organism evidence="10 11">
    <name type="scientific">Lacimicrobium alkaliphilum</name>
    <dbReference type="NCBI Taxonomy" id="1526571"/>
    <lineage>
        <taxon>Bacteria</taxon>
        <taxon>Pseudomonadati</taxon>
        <taxon>Pseudomonadota</taxon>
        <taxon>Gammaproteobacteria</taxon>
        <taxon>Alteromonadales</taxon>
        <taxon>Alteromonadaceae</taxon>
        <taxon>Lacimicrobium</taxon>
    </lineage>
</organism>
<evidence type="ECO:0000256" key="4">
    <source>
        <dbReference type="ARBA" id="ARBA00022679"/>
    </source>
</evidence>
<protein>
    <recommendedName>
        <fullName evidence="9">tRNA (guanine-N(7)-)-methyltransferase</fullName>
        <ecNumber evidence="9">2.1.1.33</ecNumber>
    </recommendedName>
    <alternativeName>
        <fullName evidence="9">tRNA (guanine(46)-N(7))-methyltransferase</fullName>
    </alternativeName>
    <alternativeName>
        <fullName evidence="9">tRNA(m7G46)-methyltransferase</fullName>
    </alternativeName>
</protein>
<evidence type="ECO:0000256" key="6">
    <source>
        <dbReference type="ARBA" id="ARBA00022694"/>
    </source>
</evidence>
<keyword evidence="6 9" id="KW-0819">tRNA processing</keyword>
<dbReference type="SUPFAM" id="SSF53335">
    <property type="entry name" value="S-adenosyl-L-methionine-dependent methyltransferases"/>
    <property type="match status" value="1"/>
</dbReference>
<dbReference type="STRING" id="1526571.AT746_00940"/>
<sequence>MPQTMTEQQADTQQGVYIRKIRSFVKREGRLTQGQARAIDKNWPAMGLTMEQGLLNLTEVFGRTAPVVLEIGFGMGKSLVEMAAAERDKDFIGIEVHRPGVGACLMDAEASELTNLRVIEADAVEVLEKCIPDNSLARLQLYFPDPWHKKRHHKRRIVQPDFAQLVRRKLHTGGLWHLATDWQNYAEHMLKVMSAAPGFRNLSASGDYVPRPEFRPQTKFEQRGQRLGHGVWDLMFERES</sequence>
<dbReference type="InterPro" id="IPR003358">
    <property type="entry name" value="tRNA_(Gua-N-7)_MeTrfase_Trmb"/>
</dbReference>
<dbReference type="GO" id="GO:0008176">
    <property type="term" value="F:tRNA (guanine(46)-N7)-methyltransferase activity"/>
    <property type="evidence" value="ECO:0007669"/>
    <property type="project" value="UniProtKB-UniRule"/>
</dbReference>
<dbReference type="HAMAP" id="MF_01057">
    <property type="entry name" value="tRNA_methyltr_TrmB"/>
    <property type="match status" value="1"/>
</dbReference>
<keyword evidence="11" id="KW-1185">Reference proteome</keyword>
<evidence type="ECO:0000256" key="9">
    <source>
        <dbReference type="HAMAP-Rule" id="MF_01057"/>
    </source>
</evidence>
<evidence type="ECO:0000313" key="10">
    <source>
        <dbReference type="EMBL" id="ALS96982.1"/>
    </source>
</evidence>
<feature type="binding site" evidence="9">
    <location>
        <position position="95"/>
    </location>
    <ligand>
        <name>S-adenosyl-L-methionine</name>
        <dbReference type="ChEBI" id="CHEBI:59789"/>
    </ligand>
</feature>
<name>A0A0U2JI63_9ALTE</name>
<dbReference type="FunFam" id="3.40.50.150:FF:000035">
    <property type="entry name" value="tRNA (guanine-N(7)-)-methyltransferase"/>
    <property type="match status" value="1"/>
</dbReference>
<dbReference type="AlphaFoldDB" id="A0A0U2JI63"/>
<dbReference type="OrthoDB" id="9802090at2"/>
<evidence type="ECO:0000256" key="2">
    <source>
        <dbReference type="ARBA" id="ARBA00003015"/>
    </source>
</evidence>
<feature type="binding site" evidence="9">
    <location>
        <position position="70"/>
    </location>
    <ligand>
        <name>S-adenosyl-L-methionine</name>
        <dbReference type="ChEBI" id="CHEBI:59789"/>
    </ligand>
</feature>
<feature type="binding site" evidence="9">
    <location>
        <position position="145"/>
    </location>
    <ligand>
        <name>S-adenosyl-L-methionine</name>
        <dbReference type="ChEBI" id="CHEBI:59789"/>
    </ligand>
</feature>
<dbReference type="Gene3D" id="3.40.50.150">
    <property type="entry name" value="Vaccinia Virus protein VP39"/>
    <property type="match status" value="1"/>
</dbReference>
<keyword evidence="4 9" id="KW-0808">Transferase</keyword>
<gene>
    <name evidence="9" type="primary">trmB</name>
    <name evidence="10" type="ORF">AT746_00940</name>
</gene>
<reference evidence="10 11" key="1">
    <citation type="submission" date="2015-12" db="EMBL/GenBank/DDBJ databases">
        <title>Complete genome of Lacimicrobium alkaliphilum KCTC 32984.</title>
        <authorList>
            <person name="Kim S.-G."/>
            <person name="Lee Y.-J."/>
        </authorList>
    </citation>
    <scope>NUCLEOTIDE SEQUENCE [LARGE SCALE GENOMIC DNA]</scope>
    <source>
        <strain evidence="10 11">YelD216</strain>
    </source>
</reference>
<dbReference type="NCBIfam" id="TIGR00091">
    <property type="entry name" value="tRNA (guanosine(46)-N7)-methyltransferase TrmB"/>
    <property type="match status" value="1"/>
</dbReference>
<comment type="similarity">
    <text evidence="8 9">Belongs to the class I-like SAM-binding methyltransferase superfamily. TrmB family.</text>
</comment>
<feature type="binding site" evidence="9">
    <location>
        <begin position="218"/>
        <end position="221"/>
    </location>
    <ligand>
        <name>substrate</name>
    </ligand>
</feature>
<accession>A0A0U2JI63</accession>
<dbReference type="PROSITE" id="PS51625">
    <property type="entry name" value="SAM_MT_TRMB"/>
    <property type="match status" value="1"/>
</dbReference>
<dbReference type="PANTHER" id="PTHR23417">
    <property type="entry name" value="3-DEOXY-D-MANNO-OCTULOSONIC-ACID TRANSFERASE/TRNA GUANINE-N 7 - -METHYLTRANSFERASE"/>
    <property type="match status" value="1"/>
</dbReference>
<dbReference type="Pfam" id="PF02390">
    <property type="entry name" value="Methyltransf_4"/>
    <property type="match status" value="1"/>
</dbReference>
<dbReference type="InterPro" id="IPR055361">
    <property type="entry name" value="tRNA_methyltr_TrmB_bact"/>
</dbReference>
<dbReference type="EMBL" id="CP013650">
    <property type="protein sequence ID" value="ALS96982.1"/>
    <property type="molecule type" value="Genomic_DNA"/>
</dbReference>
<evidence type="ECO:0000256" key="5">
    <source>
        <dbReference type="ARBA" id="ARBA00022691"/>
    </source>
</evidence>
<dbReference type="InterPro" id="IPR029063">
    <property type="entry name" value="SAM-dependent_MTases_sf"/>
</dbReference>
<comment type="pathway">
    <text evidence="7 9">tRNA modification; N(7)-methylguanine-tRNA biosynthesis.</text>
</comment>
<evidence type="ECO:0000256" key="7">
    <source>
        <dbReference type="ARBA" id="ARBA00060552"/>
    </source>
</evidence>
<evidence type="ECO:0000256" key="1">
    <source>
        <dbReference type="ARBA" id="ARBA00000142"/>
    </source>
</evidence>
<evidence type="ECO:0000256" key="8">
    <source>
        <dbReference type="ARBA" id="ARBA00060767"/>
    </source>
</evidence>
<feature type="binding site" evidence="9">
    <location>
        <position position="149"/>
    </location>
    <ligand>
        <name>substrate</name>
    </ligand>
</feature>
<dbReference type="PANTHER" id="PTHR23417:SF14">
    <property type="entry name" value="PENTACOTRIPEPTIDE-REPEAT REGION OF PRORP DOMAIN-CONTAINING PROTEIN"/>
    <property type="match status" value="1"/>
</dbReference>
<feature type="binding site" evidence="9">
    <location>
        <position position="122"/>
    </location>
    <ligand>
        <name>S-adenosyl-L-methionine</name>
        <dbReference type="ChEBI" id="CHEBI:59789"/>
    </ligand>
</feature>
<keyword evidence="3 9" id="KW-0489">Methyltransferase</keyword>
<evidence type="ECO:0000313" key="11">
    <source>
        <dbReference type="Proteomes" id="UP000068447"/>
    </source>
</evidence>
<keyword evidence="5 9" id="KW-0949">S-adenosyl-L-methionine</keyword>
<dbReference type="GO" id="GO:0043527">
    <property type="term" value="C:tRNA methyltransferase complex"/>
    <property type="evidence" value="ECO:0007669"/>
    <property type="project" value="TreeGrafter"/>
</dbReference>